<sequence length="100" mass="11133">MTIQRLPAGPLHLSDVAQWLRALTLLAFALLFGVPRAREEGGCFHQASGNARMNTWGVQLEKMTYLRTDGGLPRSALGLQNTSIDWLCGDQRSEGWITEY</sequence>
<name>A0ACB8UC72_9APHY</name>
<comment type="caution">
    <text evidence="1">The sequence shown here is derived from an EMBL/GenBank/DDBJ whole genome shotgun (WGS) entry which is preliminary data.</text>
</comment>
<gene>
    <name evidence="1" type="ORF">BDY19DRAFT_931161</name>
</gene>
<feature type="non-terminal residue" evidence="1">
    <location>
        <position position="100"/>
    </location>
</feature>
<reference evidence="1" key="1">
    <citation type="journal article" date="2021" name="Environ. Microbiol.">
        <title>Gene family expansions and transcriptome signatures uncover fungal adaptations to wood decay.</title>
        <authorList>
            <person name="Hage H."/>
            <person name="Miyauchi S."/>
            <person name="Viragh M."/>
            <person name="Drula E."/>
            <person name="Min B."/>
            <person name="Chaduli D."/>
            <person name="Navarro D."/>
            <person name="Favel A."/>
            <person name="Norest M."/>
            <person name="Lesage-Meessen L."/>
            <person name="Balint B."/>
            <person name="Merenyi Z."/>
            <person name="de Eugenio L."/>
            <person name="Morin E."/>
            <person name="Martinez A.T."/>
            <person name="Baldrian P."/>
            <person name="Stursova M."/>
            <person name="Martinez M.J."/>
            <person name="Novotny C."/>
            <person name="Magnuson J.K."/>
            <person name="Spatafora J.W."/>
            <person name="Maurice S."/>
            <person name="Pangilinan J."/>
            <person name="Andreopoulos W."/>
            <person name="LaButti K."/>
            <person name="Hundley H."/>
            <person name="Na H."/>
            <person name="Kuo A."/>
            <person name="Barry K."/>
            <person name="Lipzen A."/>
            <person name="Henrissat B."/>
            <person name="Riley R."/>
            <person name="Ahrendt S."/>
            <person name="Nagy L.G."/>
            <person name="Grigoriev I.V."/>
            <person name="Martin F."/>
            <person name="Rosso M.N."/>
        </authorList>
    </citation>
    <scope>NUCLEOTIDE SEQUENCE</scope>
    <source>
        <strain evidence="1">CBS 384.51</strain>
    </source>
</reference>
<accession>A0ACB8UC72</accession>
<protein>
    <submittedName>
        <fullName evidence="1">Uncharacterized protein</fullName>
    </submittedName>
</protein>
<keyword evidence="2" id="KW-1185">Reference proteome</keyword>
<organism evidence="1 2">
    <name type="scientific">Irpex rosettiformis</name>
    <dbReference type="NCBI Taxonomy" id="378272"/>
    <lineage>
        <taxon>Eukaryota</taxon>
        <taxon>Fungi</taxon>
        <taxon>Dikarya</taxon>
        <taxon>Basidiomycota</taxon>
        <taxon>Agaricomycotina</taxon>
        <taxon>Agaricomycetes</taxon>
        <taxon>Polyporales</taxon>
        <taxon>Irpicaceae</taxon>
        <taxon>Irpex</taxon>
    </lineage>
</organism>
<evidence type="ECO:0000313" key="2">
    <source>
        <dbReference type="Proteomes" id="UP001055072"/>
    </source>
</evidence>
<evidence type="ECO:0000313" key="1">
    <source>
        <dbReference type="EMBL" id="KAI0091570.1"/>
    </source>
</evidence>
<dbReference type="Proteomes" id="UP001055072">
    <property type="component" value="Unassembled WGS sequence"/>
</dbReference>
<proteinExistence type="predicted"/>
<dbReference type="EMBL" id="MU274905">
    <property type="protein sequence ID" value="KAI0091570.1"/>
    <property type="molecule type" value="Genomic_DNA"/>
</dbReference>